<dbReference type="EMBL" id="AGEG01000013">
    <property type="protein sequence ID" value="EHR36897.1"/>
    <property type="molecule type" value="Genomic_DNA"/>
</dbReference>
<dbReference type="Proteomes" id="UP000006190">
    <property type="component" value="Unassembled WGS sequence"/>
</dbReference>
<dbReference type="HAMAP" id="MF_01126">
    <property type="entry name" value="UPF0298"/>
    <property type="match status" value="1"/>
</dbReference>
<evidence type="ECO:0000256" key="1">
    <source>
        <dbReference type="ARBA" id="ARBA00022490"/>
    </source>
</evidence>
<dbReference type="STRING" id="883113.HMPREF9708_01123"/>
<keyword evidence="4" id="KW-1185">Reference proteome</keyword>
<dbReference type="HOGENOM" id="CLU_159890_0_0_9"/>
<dbReference type="GO" id="GO:0005737">
    <property type="term" value="C:cytoplasm"/>
    <property type="evidence" value="ECO:0007669"/>
    <property type="project" value="UniProtKB-SubCell"/>
</dbReference>
<evidence type="ECO:0000256" key="2">
    <source>
        <dbReference type="HAMAP-Rule" id="MF_01126"/>
    </source>
</evidence>
<keyword evidence="1 2" id="KW-0963">Cytoplasm</keyword>
<dbReference type="eggNOG" id="COG4471">
    <property type="taxonomic scope" value="Bacteria"/>
</dbReference>
<dbReference type="PATRIC" id="fig|883113.3.peg.1118"/>
<protein>
    <recommendedName>
        <fullName evidence="2">UPF0298 protein HMPREF9708_01123</fullName>
    </recommendedName>
</protein>
<dbReference type="InterPro" id="IPR016979">
    <property type="entry name" value="DUF2129"/>
</dbReference>
<evidence type="ECO:0000313" key="4">
    <source>
        <dbReference type="Proteomes" id="UP000006190"/>
    </source>
</evidence>
<comment type="subcellular location">
    <subcellularLocation>
        <location evidence="2">Cytoplasm</location>
    </subcellularLocation>
</comment>
<proteinExistence type="inferred from homology"/>
<sequence length="118" mass="14077">MTFEVVKRQSLVVWLYTLKQWKQLRKFGTVHFISDRLKYVILYVNEADASSIMTQLKSLNFVREVEPSYRDEIDMTFKDSIPDRIDPDLKKEEKPTQTDYKTFFKDLAQSIEQEASEE</sequence>
<comment type="caution">
    <text evidence="3">The sequence shown here is derived from an EMBL/GenBank/DDBJ whole genome shotgun (WGS) entry which is preliminary data.</text>
</comment>
<gene>
    <name evidence="3" type="ORF">HMPREF9708_01123</name>
</gene>
<name>H3NJT4_9LACT</name>
<accession>H3NJT4</accession>
<dbReference type="OrthoDB" id="2990788at2"/>
<comment type="similarity">
    <text evidence="2">Belongs to the UPF0298 family.</text>
</comment>
<reference evidence="3 4" key="1">
    <citation type="submission" date="2012-01" db="EMBL/GenBank/DDBJ databases">
        <title>The Genome Sequence of Facklamia languida CCUG 37842.</title>
        <authorList>
            <consortium name="The Broad Institute Genome Sequencing Platform"/>
            <person name="Earl A."/>
            <person name="Ward D."/>
            <person name="Feldgarden M."/>
            <person name="Gevers D."/>
            <person name="Huys G."/>
            <person name="Young S.K."/>
            <person name="Zeng Q."/>
            <person name="Gargeya S."/>
            <person name="Fitzgerald M."/>
            <person name="Haas B."/>
            <person name="Abouelleil A."/>
            <person name="Alvarado L."/>
            <person name="Arachchi H.M."/>
            <person name="Berlin A."/>
            <person name="Chapman S.B."/>
            <person name="Gearin G."/>
            <person name="Goldberg J."/>
            <person name="Griggs A."/>
            <person name="Gujja S."/>
            <person name="Hansen M."/>
            <person name="Heiman D."/>
            <person name="Howarth C."/>
            <person name="Larimer J."/>
            <person name="Lui A."/>
            <person name="MacDonald P.J.P."/>
            <person name="McCowen C."/>
            <person name="Montmayeur A."/>
            <person name="Murphy C."/>
            <person name="Neiman D."/>
            <person name="Pearson M."/>
            <person name="Priest M."/>
            <person name="Roberts A."/>
            <person name="Saif S."/>
            <person name="Shea T."/>
            <person name="Sisk P."/>
            <person name="Stolte C."/>
            <person name="Sykes S."/>
            <person name="Wortman J."/>
            <person name="Nusbaum C."/>
            <person name="Birren B."/>
        </authorList>
    </citation>
    <scope>NUCLEOTIDE SEQUENCE [LARGE SCALE GENOMIC DNA]</scope>
    <source>
        <strain evidence="3 4">CCUG 37842</strain>
    </source>
</reference>
<dbReference type="AlphaFoldDB" id="H3NJT4"/>
<organism evidence="3 4">
    <name type="scientific">Facklamia languida CCUG 37842</name>
    <dbReference type="NCBI Taxonomy" id="883113"/>
    <lineage>
        <taxon>Bacteria</taxon>
        <taxon>Bacillati</taxon>
        <taxon>Bacillota</taxon>
        <taxon>Bacilli</taxon>
        <taxon>Lactobacillales</taxon>
        <taxon>Aerococcaceae</taxon>
        <taxon>Facklamia</taxon>
    </lineage>
</organism>
<dbReference type="Pfam" id="PF09902">
    <property type="entry name" value="DUF2129"/>
    <property type="match status" value="1"/>
</dbReference>
<evidence type="ECO:0000313" key="3">
    <source>
        <dbReference type="EMBL" id="EHR36897.1"/>
    </source>
</evidence>
<dbReference type="RefSeq" id="WP_006309305.1">
    <property type="nucleotide sequence ID" value="NZ_JH601133.1"/>
</dbReference>